<feature type="compositionally biased region" description="Polar residues" evidence="1">
    <location>
        <begin position="172"/>
        <end position="189"/>
    </location>
</feature>
<dbReference type="AlphaFoldDB" id="A0AAN7HUK8"/>
<name>A0AAN7HUK8_9PEZI</name>
<organism evidence="2 3">
    <name type="scientific">Corynascus novoguineensis</name>
    <dbReference type="NCBI Taxonomy" id="1126955"/>
    <lineage>
        <taxon>Eukaryota</taxon>
        <taxon>Fungi</taxon>
        <taxon>Dikarya</taxon>
        <taxon>Ascomycota</taxon>
        <taxon>Pezizomycotina</taxon>
        <taxon>Sordariomycetes</taxon>
        <taxon>Sordariomycetidae</taxon>
        <taxon>Sordariales</taxon>
        <taxon>Chaetomiaceae</taxon>
        <taxon>Corynascus</taxon>
    </lineage>
</organism>
<proteinExistence type="predicted"/>
<feature type="compositionally biased region" description="Low complexity" evidence="1">
    <location>
        <begin position="264"/>
        <end position="283"/>
    </location>
</feature>
<dbReference type="Proteomes" id="UP001303647">
    <property type="component" value="Unassembled WGS sequence"/>
</dbReference>
<gene>
    <name evidence="2" type="ORF">C7999DRAFT_10438</name>
</gene>
<feature type="region of interest" description="Disordered" evidence="1">
    <location>
        <begin position="159"/>
        <end position="369"/>
    </location>
</feature>
<comment type="caution">
    <text evidence="2">The sequence shown here is derived from an EMBL/GenBank/DDBJ whole genome shotgun (WGS) entry which is preliminary data.</text>
</comment>
<feature type="compositionally biased region" description="Low complexity" evidence="1">
    <location>
        <begin position="340"/>
        <end position="352"/>
    </location>
</feature>
<protein>
    <submittedName>
        <fullName evidence="2">Uncharacterized protein</fullName>
    </submittedName>
</protein>
<feature type="compositionally biased region" description="Polar residues" evidence="1">
    <location>
        <begin position="209"/>
        <end position="219"/>
    </location>
</feature>
<dbReference type="EMBL" id="MU857603">
    <property type="protein sequence ID" value="KAK4251825.1"/>
    <property type="molecule type" value="Genomic_DNA"/>
</dbReference>
<evidence type="ECO:0000313" key="2">
    <source>
        <dbReference type="EMBL" id="KAK4251825.1"/>
    </source>
</evidence>
<reference evidence="2" key="2">
    <citation type="submission" date="2023-05" db="EMBL/GenBank/DDBJ databases">
        <authorList>
            <consortium name="Lawrence Berkeley National Laboratory"/>
            <person name="Steindorff A."/>
            <person name="Hensen N."/>
            <person name="Bonometti L."/>
            <person name="Westerberg I."/>
            <person name="Brannstrom I.O."/>
            <person name="Guillou S."/>
            <person name="Cros-Aarteil S."/>
            <person name="Calhoun S."/>
            <person name="Haridas S."/>
            <person name="Kuo A."/>
            <person name="Mondo S."/>
            <person name="Pangilinan J."/>
            <person name="Riley R."/>
            <person name="Labutti K."/>
            <person name="Andreopoulos B."/>
            <person name="Lipzen A."/>
            <person name="Chen C."/>
            <person name="Yanf M."/>
            <person name="Daum C."/>
            <person name="Ng V."/>
            <person name="Clum A."/>
            <person name="Ohm R."/>
            <person name="Martin F."/>
            <person name="Silar P."/>
            <person name="Natvig D."/>
            <person name="Lalanne C."/>
            <person name="Gautier V."/>
            <person name="Ament-Velasquez S.L."/>
            <person name="Kruys A."/>
            <person name="Hutchinson M.I."/>
            <person name="Powell A.J."/>
            <person name="Barry K."/>
            <person name="Miller A.N."/>
            <person name="Grigoriev I.V."/>
            <person name="Debuchy R."/>
            <person name="Gladieux P."/>
            <person name="Thoren M.H."/>
            <person name="Johannesson H."/>
        </authorList>
    </citation>
    <scope>NUCLEOTIDE SEQUENCE</scope>
    <source>
        <strain evidence="2">CBS 359.72</strain>
    </source>
</reference>
<evidence type="ECO:0000256" key="1">
    <source>
        <dbReference type="SAM" id="MobiDB-lite"/>
    </source>
</evidence>
<keyword evidence="3" id="KW-1185">Reference proteome</keyword>
<evidence type="ECO:0000313" key="3">
    <source>
        <dbReference type="Proteomes" id="UP001303647"/>
    </source>
</evidence>
<sequence>MHAGFSNGPTASKGPAFAQFAEFDAGGKKNEDALPQMPSWDGAEQKKVLVEEEAVEMNALKKPEVGGQAARSMSPHGSRSPINRSPYGPPTAGPGSGGYYAASAVDRDDPYAQDAPAYSQPGGVYGEADHGYGAAGFAMGHGRQSPQVFNNAGYDGYNNINNYGQAHDYPNSGRQGNYDNYGSPRQQPYDNYDNFAAPANQGYGIARYQTPSRELNNASPFPADARRSPAPPQSPYGPESRRSPAPRAPYGSESHRSPDPAAYSSSPFGSGPDPRRSPGPQGDYGSRRSPAPRQGPYSGARSPAQRQYSNDMHSPIGGAGSNGPTPLRNEAGFDFTSGYSRPPAARSATASPVNGGGNGYPGYQPYKPA</sequence>
<feature type="region of interest" description="Disordered" evidence="1">
    <location>
        <begin position="1"/>
        <end position="103"/>
    </location>
</feature>
<accession>A0AAN7HUK8</accession>
<reference evidence="2" key="1">
    <citation type="journal article" date="2023" name="Mol. Phylogenet. Evol.">
        <title>Genome-scale phylogeny and comparative genomics of the fungal order Sordariales.</title>
        <authorList>
            <person name="Hensen N."/>
            <person name="Bonometti L."/>
            <person name="Westerberg I."/>
            <person name="Brannstrom I.O."/>
            <person name="Guillou S."/>
            <person name="Cros-Aarteil S."/>
            <person name="Calhoun S."/>
            <person name="Haridas S."/>
            <person name="Kuo A."/>
            <person name="Mondo S."/>
            <person name="Pangilinan J."/>
            <person name="Riley R."/>
            <person name="LaButti K."/>
            <person name="Andreopoulos B."/>
            <person name="Lipzen A."/>
            <person name="Chen C."/>
            <person name="Yan M."/>
            <person name="Daum C."/>
            <person name="Ng V."/>
            <person name="Clum A."/>
            <person name="Steindorff A."/>
            <person name="Ohm R.A."/>
            <person name="Martin F."/>
            <person name="Silar P."/>
            <person name="Natvig D.O."/>
            <person name="Lalanne C."/>
            <person name="Gautier V."/>
            <person name="Ament-Velasquez S.L."/>
            <person name="Kruys A."/>
            <person name="Hutchinson M.I."/>
            <person name="Powell A.J."/>
            <person name="Barry K."/>
            <person name="Miller A.N."/>
            <person name="Grigoriev I.V."/>
            <person name="Debuchy R."/>
            <person name="Gladieux P."/>
            <person name="Hiltunen Thoren M."/>
            <person name="Johannesson H."/>
        </authorList>
    </citation>
    <scope>NUCLEOTIDE SEQUENCE</scope>
    <source>
        <strain evidence="2">CBS 359.72</strain>
    </source>
</reference>